<dbReference type="PANTHER" id="PTHR35102">
    <property type="entry name" value="E3 UBIQUITIN-PROTEIN LIGASE"/>
    <property type="match status" value="1"/>
</dbReference>
<dbReference type="PANTHER" id="PTHR35102:SF1">
    <property type="entry name" value="E3 UBIQUITIN-PROTEIN LIGASE"/>
    <property type="match status" value="1"/>
</dbReference>
<evidence type="ECO:0008006" key="3">
    <source>
        <dbReference type="Google" id="ProtNLM"/>
    </source>
</evidence>
<dbReference type="AlphaFoldDB" id="B6T980"/>
<keyword evidence="1" id="KW-0812">Transmembrane</keyword>
<protein>
    <recommendedName>
        <fullName evidence="3">DUF2062 domain-containing protein</fullName>
    </recommendedName>
</protein>
<name>B6T980_MAIZE</name>
<evidence type="ECO:0000313" key="2">
    <source>
        <dbReference type="EMBL" id="ACG33663.1"/>
    </source>
</evidence>
<dbReference type="EMBL" id="EU961545">
    <property type="protein sequence ID" value="ACG33663.1"/>
    <property type="molecule type" value="mRNA"/>
</dbReference>
<reference evidence="2" key="1">
    <citation type="journal article" date="2009" name="Plant Mol. Biol.">
        <title>Insights into corn genes derived from large-scale cDNA sequencing.</title>
        <authorList>
            <person name="Alexandrov N.N."/>
            <person name="Brover V.V."/>
            <person name="Freidin S."/>
            <person name="Troukhan M.E."/>
            <person name="Tatarinova T.V."/>
            <person name="Zhang H."/>
            <person name="Swaller T.J."/>
            <person name="Lu Y.P."/>
            <person name="Bouck J."/>
            <person name="Flavell R.B."/>
            <person name="Feldmann K.A."/>
        </authorList>
    </citation>
    <scope>NUCLEOTIDE SEQUENCE</scope>
</reference>
<dbReference type="ExpressionAtlas" id="B6T980">
    <property type="expression patterns" value="baseline and differential"/>
</dbReference>
<keyword evidence="1" id="KW-0472">Membrane</keyword>
<proteinExistence type="evidence at transcript level"/>
<organism evidence="2">
    <name type="scientific">Zea mays</name>
    <name type="common">Maize</name>
    <dbReference type="NCBI Taxonomy" id="4577"/>
    <lineage>
        <taxon>Eukaryota</taxon>
        <taxon>Viridiplantae</taxon>
        <taxon>Streptophyta</taxon>
        <taxon>Embryophyta</taxon>
        <taxon>Tracheophyta</taxon>
        <taxon>Spermatophyta</taxon>
        <taxon>Magnoliopsida</taxon>
        <taxon>Liliopsida</taxon>
        <taxon>Poales</taxon>
        <taxon>Poaceae</taxon>
        <taxon>PACMAD clade</taxon>
        <taxon>Panicoideae</taxon>
        <taxon>Andropogonodae</taxon>
        <taxon>Andropogoneae</taxon>
        <taxon>Tripsacinae</taxon>
        <taxon>Zea</taxon>
    </lineage>
</organism>
<accession>B6T980</accession>
<feature type="transmembrane region" description="Helical" evidence="1">
    <location>
        <begin position="35"/>
        <end position="58"/>
    </location>
</feature>
<keyword evidence="1" id="KW-1133">Transmembrane helix</keyword>
<sequence>MGSLLTRTGVLPWLHAKIVDPVLQVIRRGAEPKQLAFSAALGITIGIFPGQLLFLVLLL</sequence>
<evidence type="ECO:0000256" key="1">
    <source>
        <dbReference type="SAM" id="Phobius"/>
    </source>
</evidence>